<dbReference type="SMART" id="SM00347">
    <property type="entry name" value="HTH_MARR"/>
    <property type="match status" value="1"/>
</dbReference>
<evidence type="ECO:0000313" key="5">
    <source>
        <dbReference type="EMBL" id="GAA3569376.1"/>
    </source>
</evidence>
<comment type="caution">
    <text evidence="5">The sequence shown here is derived from an EMBL/GenBank/DDBJ whole genome shotgun (WGS) entry which is preliminary data.</text>
</comment>
<sequence>MTGLGTLLRHVHELMDGAIADAYAGTYAELGLPDYRPRYSPIVRTLVSRGPMAIRDLARAIGVTHSAASQTVIQMRRHGWVTMEKGADARHRIVHLTEQARAALPVIEAEWAATEQAVRELDAELPVPLADVLRATLEALERRPFRERIEAHGRAAGAREKCGERLVRGD</sequence>
<dbReference type="Gene3D" id="1.10.10.10">
    <property type="entry name" value="Winged helix-like DNA-binding domain superfamily/Winged helix DNA-binding domain"/>
    <property type="match status" value="1"/>
</dbReference>
<keyword evidence="3" id="KW-0804">Transcription</keyword>
<dbReference type="InterPro" id="IPR000835">
    <property type="entry name" value="HTH_MarR-typ"/>
</dbReference>
<accession>A0ABP6XMW5</accession>
<dbReference type="RefSeq" id="WP_345566551.1">
    <property type="nucleotide sequence ID" value="NZ_BAABDQ010000013.1"/>
</dbReference>
<dbReference type="SUPFAM" id="SSF46785">
    <property type="entry name" value="Winged helix' DNA-binding domain"/>
    <property type="match status" value="1"/>
</dbReference>
<evidence type="ECO:0000313" key="6">
    <source>
        <dbReference type="Proteomes" id="UP001500630"/>
    </source>
</evidence>
<dbReference type="InterPro" id="IPR036388">
    <property type="entry name" value="WH-like_DNA-bd_sf"/>
</dbReference>
<evidence type="ECO:0000259" key="4">
    <source>
        <dbReference type="SMART" id="SM00347"/>
    </source>
</evidence>
<name>A0ABP6XMW5_9ACTN</name>
<gene>
    <name evidence="5" type="ORF">GCM10022419_057830</name>
</gene>
<feature type="domain" description="HTH marR-type" evidence="4">
    <location>
        <begin position="28"/>
        <end position="126"/>
    </location>
</feature>
<dbReference type="InterPro" id="IPR039422">
    <property type="entry name" value="MarR/SlyA-like"/>
</dbReference>
<proteinExistence type="predicted"/>
<dbReference type="PANTHER" id="PTHR33164">
    <property type="entry name" value="TRANSCRIPTIONAL REGULATOR, MARR FAMILY"/>
    <property type="match status" value="1"/>
</dbReference>
<organism evidence="5 6">
    <name type="scientific">Nonomuraea rosea</name>
    <dbReference type="NCBI Taxonomy" id="638574"/>
    <lineage>
        <taxon>Bacteria</taxon>
        <taxon>Bacillati</taxon>
        <taxon>Actinomycetota</taxon>
        <taxon>Actinomycetes</taxon>
        <taxon>Streptosporangiales</taxon>
        <taxon>Streptosporangiaceae</taxon>
        <taxon>Nonomuraea</taxon>
    </lineage>
</organism>
<keyword evidence="2" id="KW-0238">DNA-binding</keyword>
<reference evidence="6" key="1">
    <citation type="journal article" date="2019" name="Int. J. Syst. Evol. Microbiol.">
        <title>The Global Catalogue of Microorganisms (GCM) 10K type strain sequencing project: providing services to taxonomists for standard genome sequencing and annotation.</title>
        <authorList>
            <consortium name="The Broad Institute Genomics Platform"/>
            <consortium name="The Broad Institute Genome Sequencing Center for Infectious Disease"/>
            <person name="Wu L."/>
            <person name="Ma J."/>
        </authorList>
    </citation>
    <scope>NUCLEOTIDE SEQUENCE [LARGE SCALE GENOMIC DNA]</scope>
    <source>
        <strain evidence="6">JCM 17326</strain>
    </source>
</reference>
<dbReference type="PANTHER" id="PTHR33164:SF64">
    <property type="entry name" value="TRANSCRIPTIONAL REGULATOR SLYA"/>
    <property type="match status" value="1"/>
</dbReference>
<evidence type="ECO:0000256" key="3">
    <source>
        <dbReference type="ARBA" id="ARBA00023163"/>
    </source>
</evidence>
<dbReference type="Proteomes" id="UP001500630">
    <property type="component" value="Unassembled WGS sequence"/>
</dbReference>
<evidence type="ECO:0000256" key="2">
    <source>
        <dbReference type="ARBA" id="ARBA00023125"/>
    </source>
</evidence>
<dbReference type="EMBL" id="BAABDQ010000013">
    <property type="protein sequence ID" value="GAA3569376.1"/>
    <property type="molecule type" value="Genomic_DNA"/>
</dbReference>
<keyword evidence="1" id="KW-0805">Transcription regulation</keyword>
<protein>
    <submittedName>
        <fullName evidence="5">Helix-turn-helix domain-containing protein</fullName>
    </submittedName>
</protein>
<evidence type="ECO:0000256" key="1">
    <source>
        <dbReference type="ARBA" id="ARBA00023015"/>
    </source>
</evidence>
<dbReference type="InterPro" id="IPR036390">
    <property type="entry name" value="WH_DNA-bd_sf"/>
</dbReference>
<keyword evidence="6" id="KW-1185">Reference proteome</keyword>